<feature type="transmembrane region" description="Helical" evidence="1">
    <location>
        <begin position="179"/>
        <end position="199"/>
    </location>
</feature>
<feature type="transmembrane region" description="Helical" evidence="1">
    <location>
        <begin position="86"/>
        <end position="106"/>
    </location>
</feature>
<dbReference type="PANTHER" id="PTHR36834">
    <property type="entry name" value="MEMBRANE PROTEIN-RELATED"/>
    <property type="match status" value="1"/>
</dbReference>
<keyword evidence="1" id="KW-0812">Transmembrane</keyword>
<dbReference type="OrthoDB" id="9805025at2"/>
<evidence type="ECO:0000259" key="2">
    <source>
        <dbReference type="Pfam" id="PF04892"/>
    </source>
</evidence>
<dbReference type="EMBL" id="QGDL01000015">
    <property type="protein sequence ID" value="PWJ23157.1"/>
    <property type="molecule type" value="Genomic_DNA"/>
</dbReference>
<accession>A0A2Y9BIQ3</accession>
<comment type="caution">
    <text evidence="3">The sequence shown here is derived from an EMBL/GenBank/DDBJ whole genome shotgun (WGS) entry which is preliminary data.</text>
</comment>
<evidence type="ECO:0000313" key="4">
    <source>
        <dbReference type="Proteomes" id="UP000245845"/>
    </source>
</evidence>
<dbReference type="Pfam" id="PF04892">
    <property type="entry name" value="VanZ"/>
    <property type="match status" value="1"/>
</dbReference>
<dbReference type="Proteomes" id="UP000245845">
    <property type="component" value="Unassembled WGS sequence"/>
</dbReference>
<name>A0A2Y9BIQ3_9FIRM</name>
<reference evidence="3 4" key="1">
    <citation type="submission" date="2018-05" db="EMBL/GenBank/DDBJ databases">
        <title>The Hungate 1000. A catalogue of reference genomes from the rumen microbiome.</title>
        <authorList>
            <person name="Kelly W."/>
        </authorList>
    </citation>
    <scope>NUCLEOTIDE SEQUENCE [LARGE SCALE GENOMIC DNA]</scope>
    <source>
        <strain evidence="3 4">NLAE-zl-C242</strain>
    </source>
</reference>
<dbReference type="InterPro" id="IPR053150">
    <property type="entry name" value="Teicoplanin_resist-assoc"/>
</dbReference>
<evidence type="ECO:0000313" key="3">
    <source>
        <dbReference type="EMBL" id="PWJ23157.1"/>
    </source>
</evidence>
<feature type="transmembrane region" description="Helical" evidence="1">
    <location>
        <begin position="6"/>
        <end position="24"/>
    </location>
</feature>
<proteinExistence type="predicted"/>
<dbReference type="PANTHER" id="PTHR36834:SF2">
    <property type="entry name" value="MEMBRANE PROTEIN"/>
    <property type="match status" value="1"/>
</dbReference>
<keyword evidence="1" id="KW-1133">Transmembrane helix</keyword>
<dbReference type="RefSeq" id="WP_109733146.1">
    <property type="nucleotide sequence ID" value="NZ_BAAACK010000023.1"/>
</dbReference>
<sequence>MTILISTLYPLLCMMLPCIFYIFLQKRKPGVCLSGPHFIWVLIFLLYLYMVLEATGIGTIWDIGKYDGIISVDKINLIPFTDITGFSQSLNIIMFMPLGFLLPFIWKEFRSPLKVLLAGAGYSFGIEFCQLFNNRVTDIDDLIMNTLGAVAGYVIWIIFVCLFHPKGGKREISLSGKEAAVYLVLSMAGEFFLFNWRWMVRTFFM</sequence>
<keyword evidence="1" id="KW-0472">Membrane</keyword>
<protein>
    <submittedName>
        <fullName evidence="3">VanZ like protein</fullName>
    </submittedName>
</protein>
<organism evidence="3 4">
    <name type="scientific">Faecalicatena orotica</name>
    <dbReference type="NCBI Taxonomy" id="1544"/>
    <lineage>
        <taxon>Bacteria</taxon>
        <taxon>Bacillati</taxon>
        <taxon>Bacillota</taxon>
        <taxon>Clostridia</taxon>
        <taxon>Lachnospirales</taxon>
        <taxon>Lachnospiraceae</taxon>
        <taxon>Faecalicatena</taxon>
    </lineage>
</organism>
<feature type="transmembrane region" description="Helical" evidence="1">
    <location>
        <begin position="142"/>
        <end position="163"/>
    </location>
</feature>
<gene>
    <name evidence="3" type="ORF">A8806_11591</name>
</gene>
<feature type="transmembrane region" description="Helical" evidence="1">
    <location>
        <begin position="31"/>
        <end position="52"/>
    </location>
</feature>
<dbReference type="InterPro" id="IPR006976">
    <property type="entry name" value="VanZ-like"/>
</dbReference>
<evidence type="ECO:0000256" key="1">
    <source>
        <dbReference type="SAM" id="Phobius"/>
    </source>
</evidence>
<feature type="domain" description="VanZ-like" evidence="2">
    <location>
        <begin position="39"/>
        <end position="159"/>
    </location>
</feature>
<dbReference type="AlphaFoldDB" id="A0A2Y9BIQ3"/>
<keyword evidence="4" id="KW-1185">Reference proteome</keyword>